<dbReference type="OrthoDB" id="3898179at2759"/>
<feature type="compositionally biased region" description="Pro residues" evidence="1">
    <location>
        <begin position="550"/>
        <end position="559"/>
    </location>
</feature>
<reference evidence="2 3" key="1">
    <citation type="submission" date="2019-06" db="EMBL/GenBank/DDBJ databases">
        <title>Wine fermentation using esterase from Monascus purpureus.</title>
        <authorList>
            <person name="Geng C."/>
            <person name="Zhang Y."/>
        </authorList>
    </citation>
    <scope>NUCLEOTIDE SEQUENCE [LARGE SCALE GENOMIC DNA]</scope>
    <source>
        <strain evidence="2">HQ1</strain>
    </source>
</reference>
<keyword evidence="3" id="KW-1185">Reference proteome</keyword>
<feature type="compositionally biased region" description="Basic residues" evidence="1">
    <location>
        <begin position="128"/>
        <end position="139"/>
    </location>
</feature>
<dbReference type="Gene3D" id="3.40.50.1240">
    <property type="entry name" value="Phosphoglycerate mutase-like"/>
    <property type="match status" value="1"/>
</dbReference>
<dbReference type="PANTHER" id="PTHR16469:SF27">
    <property type="entry name" value="UBIQUITIN-ASSOCIATED AND SH3 DOMAIN-CONTAINING BA-RELATED"/>
    <property type="match status" value="1"/>
</dbReference>
<protein>
    <recommendedName>
        <fullName evidence="4">Phosphoglycerate mutase</fullName>
    </recommendedName>
</protein>
<evidence type="ECO:0008006" key="4">
    <source>
        <dbReference type="Google" id="ProtNLM"/>
    </source>
</evidence>
<sequence>MGKPPAVIIIARYGPSRLLFLLVETDKLTFGTLLRVLRHGARLDAADKNWHLTSATPYDPPLTYGGWNQARALGARIISLLHAREDRLSANGASSDGRNSEPVSRSTTPSNGHRESHAASRPGSRSASRNRHTRRRKHQIIIHTSPYLRCLQTAIGVSAGINQHRLVRADSERHLAGKHHRMTDDAGGATPANNMTGYDDHRCLLRVDGFLGEWLTPDYFEYITPPPVSERMVATAKETLLRQGDEAVETPLTAGPPHPGHFPGGWGSSSHIRSSSRPVSSDTDDVGKPHNLATSPSSRHRAASFAGHMASIHPVHAPRHPRPPLAKLDTNFDSTGSRYSPPTPGYAVSLSDPIPPGNVSHARDACVEFDCEWDSMRGPMNWGDGGQYGEEWSAMHRRFRNGLGKMVDWYRTHDRPRKHNDYHPHYQYYSRLSHRRLSHGFEGGGDEDSGMDDDYTDTALVIITHGAGCNALIGALSSQPALIDIPTASLTMAVRKDIVESPSSPGGNSHPRSYLDMPIAHEYDLIVTASSDHLRPGVDPSKLPVAPASPKLPPRPPFPSYRRRLGTIASLSHGHFVMVGHSASAGGKPPTDRSPSPRTTSPGLWGAPPSPRISPGLWGSTSIGTGSSGASSEDLIVPNFADLQPTRSRDSEGGSSTSSNELWNRQLPWRTRAQRSLWGNASVDELSRRRWTMSDRR</sequence>
<dbReference type="PANTHER" id="PTHR16469">
    <property type="entry name" value="UBIQUITIN-ASSOCIATED AND SH3 DOMAIN-CONTAINING BA-RELATED"/>
    <property type="match status" value="1"/>
</dbReference>
<feature type="compositionally biased region" description="Low complexity" evidence="1">
    <location>
        <begin position="268"/>
        <end position="281"/>
    </location>
</feature>
<dbReference type="STRING" id="5098.A0A507QRC7"/>
<dbReference type="EMBL" id="VIFY01000110">
    <property type="protein sequence ID" value="TQB70393.1"/>
    <property type="molecule type" value="Genomic_DNA"/>
</dbReference>
<proteinExistence type="predicted"/>
<feature type="region of interest" description="Disordered" evidence="1">
    <location>
        <begin position="249"/>
        <end position="339"/>
    </location>
</feature>
<evidence type="ECO:0000313" key="3">
    <source>
        <dbReference type="Proteomes" id="UP000319663"/>
    </source>
</evidence>
<comment type="caution">
    <text evidence="2">The sequence shown here is derived from an EMBL/GenBank/DDBJ whole genome shotgun (WGS) entry which is preliminary data.</text>
</comment>
<dbReference type="InterPro" id="IPR051710">
    <property type="entry name" value="Phosphatase_SH3-domain"/>
</dbReference>
<evidence type="ECO:0000313" key="2">
    <source>
        <dbReference type="EMBL" id="TQB70393.1"/>
    </source>
</evidence>
<feature type="compositionally biased region" description="Low complexity" evidence="1">
    <location>
        <begin position="619"/>
        <end position="632"/>
    </location>
</feature>
<feature type="region of interest" description="Disordered" evidence="1">
    <location>
        <begin position="580"/>
        <end position="666"/>
    </location>
</feature>
<gene>
    <name evidence="2" type="ORF">MPDQ_000607</name>
</gene>
<feature type="compositionally biased region" description="Low complexity" evidence="1">
    <location>
        <begin position="593"/>
        <end position="602"/>
    </location>
</feature>
<feature type="region of interest" description="Disordered" evidence="1">
    <location>
        <begin position="89"/>
        <end position="139"/>
    </location>
</feature>
<accession>A0A507QRC7</accession>
<feature type="region of interest" description="Disordered" evidence="1">
    <location>
        <begin position="534"/>
        <end position="559"/>
    </location>
</feature>
<dbReference type="SUPFAM" id="SSF53254">
    <property type="entry name" value="Phosphoglycerate mutase-like"/>
    <property type="match status" value="1"/>
</dbReference>
<name>A0A507QRC7_MONPU</name>
<dbReference type="InterPro" id="IPR029033">
    <property type="entry name" value="His_PPase_superfam"/>
</dbReference>
<dbReference type="AlphaFoldDB" id="A0A507QRC7"/>
<organism evidence="2 3">
    <name type="scientific">Monascus purpureus</name>
    <name type="common">Red mold</name>
    <name type="synonym">Monascus anka</name>
    <dbReference type="NCBI Taxonomy" id="5098"/>
    <lineage>
        <taxon>Eukaryota</taxon>
        <taxon>Fungi</taxon>
        <taxon>Dikarya</taxon>
        <taxon>Ascomycota</taxon>
        <taxon>Pezizomycotina</taxon>
        <taxon>Eurotiomycetes</taxon>
        <taxon>Eurotiomycetidae</taxon>
        <taxon>Eurotiales</taxon>
        <taxon>Aspergillaceae</taxon>
        <taxon>Monascus</taxon>
    </lineage>
</organism>
<evidence type="ECO:0000256" key="1">
    <source>
        <dbReference type="SAM" id="MobiDB-lite"/>
    </source>
</evidence>
<dbReference type="Proteomes" id="UP000319663">
    <property type="component" value="Unassembled WGS sequence"/>
</dbReference>
<feature type="compositionally biased region" description="Polar residues" evidence="1">
    <location>
        <begin position="91"/>
        <end position="111"/>
    </location>
</feature>